<evidence type="ECO:0000313" key="2">
    <source>
        <dbReference type="Proteomes" id="UP000292209"/>
    </source>
</evidence>
<evidence type="ECO:0000313" key="1">
    <source>
        <dbReference type="EMBL" id="RZS95697.1"/>
    </source>
</evidence>
<dbReference type="Proteomes" id="UP000292209">
    <property type="component" value="Unassembled WGS sequence"/>
</dbReference>
<name>A0A4Q7P7B6_9BACT</name>
<accession>A0A4Q7P7B6</accession>
<gene>
    <name evidence="1" type="ORF">BC751_1237</name>
</gene>
<dbReference type="AlphaFoldDB" id="A0A4Q7P7B6"/>
<protein>
    <submittedName>
        <fullName evidence="1">Uncharacterized protein</fullName>
    </submittedName>
</protein>
<keyword evidence="2" id="KW-1185">Reference proteome</keyword>
<sequence length="119" mass="13451">MYIFMAALLVLNAMVYSVIQGSYVLNKAAIIENFCVNKSQPELKCDGKCYLAQQLKAEKEKQDQNSQHSFAMDFGQFVVAEQMLLLEFDPINIEASYSQLYLELTPSIFSGDIVTPPRI</sequence>
<comment type="caution">
    <text evidence="1">The sequence shown here is derived from an EMBL/GenBank/DDBJ whole genome shotgun (WGS) entry which is preliminary data.</text>
</comment>
<organism evidence="1 2">
    <name type="scientific">Cecembia calidifontis</name>
    <dbReference type="NCBI Taxonomy" id="1187080"/>
    <lineage>
        <taxon>Bacteria</taxon>
        <taxon>Pseudomonadati</taxon>
        <taxon>Bacteroidota</taxon>
        <taxon>Cytophagia</taxon>
        <taxon>Cytophagales</taxon>
        <taxon>Cyclobacteriaceae</taxon>
        <taxon>Cecembia</taxon>
    </lineage>
</organism>
<proteinExistence type="predicted"/>
<dbReference type="EMBL" id="SGXG01000001">
    <property type="protein sequence ID" value="RZS95697.1"/>
    <property type="molecule type" value="Genomic_DNA"/>
</dbReference>
<reference evidence="1 2" key="1">
    <citation type="submission" date="2019-02" db="EMBL/GenBank/DDBJ databases">
        <title>Genomic Encyclopedia of Archaeal and Bacterial Type Strains, Phase II (KMG-II): from individual species to whole genera.</title>
        <authorList>
            <person name="Goeker M."/>
        </authorList>
    </citation>
    <scope>NUCLEOTIDE SEQUENCE [LARGE SCALE GENOMIC DNA]</scope>
    <source>
        <strain evidence="1 2">DSM 21411</strain>
    </source>
</reference>